<dbReference type="AlphaFoldDB" id="A0A542YEZ1"/>
<evidence type="ECO:0000256" key="1">
    <source>
        <dbReference type="SAM" id="Phobius"/>
    </source>
</evidence>
<sequence length="103" mass="10858">MEAIAIPAIPAALTLLLNFFAPYATALVVDPRWSAGQKKIVAIAVSIVLAALVILFALWMGWVLPAWPVLILIGILVSQASYDLVTKRTADQLAVTAGTGSSQ</sequence>
<dbReference type="RefSeq" id="WP_141881314.1">
    <property type="nucleotide sequence ID" value="NZ_VFOM01000002.1"/>
</dbReference>
<organism evidence="2 3">
    <name type="scientific">Homoserinimonas aerilata</name>
    <dbReference type="NCBI Taxonomy" id="1162970"/>
    <lineage>
        <taxon>Bacteria</taxon>
        <taxon>Bacillati</taxon>
        <taxon>Actinomycetota</taxon>
        <taxon>Actinomycetes</taxon>
        <taxon>Micrococcales</taxon>
        <taxon>Microbacteriaceae</taxon>
        <taxon>Homoserinimonas</taxon>
    </lineage>
</organism>
<reference evidence="2 3" key="1">
    <citation type="submission" date="2019-06" db="EMBL/GenBank/DDBJ databases">
        <title>Sequencing the genomes of 1000 actinobacteria strains.</title>
        <authorList>
            <person name="Klenk H.-P."/>
        </authorList>
    </citation>
    <scope>NUCLEOTIDE SEQUENCE [LARGE SCALE GENOMIC DNA]</scope>
    <source>
        <strain evidence="2 3">DSM 26477</strain>
    </source>
</reference>
<evidence type="ECO:0000313" key="3">
    <source>
        <dbReference type="Proteomes" id="UP000317998"/>
    </source>
</evidence>
<keyword evidence="3" id="KW-1185">Reference proteome</keyword>
<keyword evidence="1" id="KW-0812">Transmembrane</keyword>
<dbReference type="EMBL" id="VFOM01000002">
    <property type="protein sequence ID" value="TQL46663.1"/>
    <property type="molecule type" value="Genomic_DNA"/>
</dbReference>
<dbReference type="OrthoDB" id="5125630at2"/>
<comment type="caution">
    <text evidence="2">The sequence shown here is derived from an EMBL/GenBank/DDBJ whole genome shotgun (WGS) entry which is preliminary data.</text>
</comment>
<accession>A0A542YEZ1</accession>
<feature type="transmembrane region" description="Helical" evidence="1">
    <location>
        <begin position="40"/>
        <end position="60"/>
    </location>
</feature>
<dbReference type="Proteomes" id="UP000317998">
    <property type="component" value="Unassembled WGS sequence"/>
</dbReference>
<feature type="transmembrane region" description="Helical" evidence="1">
    <location>
        <begin position="66"/>
        <end position="85"/>
    </location>
</feature>
<keyword evidence="1" id="KW-0472">Membrane</keyword>
<gene>
    <name evidence="2" type="ORF">FB562_2187</name>
</gene>
<proteinExistence type="predicted"/>
<name>A0A542YEZ1_9MICO</name>
<feature type="transmembrane region" description="Helical" evidence="1">
    <location>
        <begin position="6"/>
        <end position="28"/>
    </location>
</feature>
<keyword evidence="1" id="KW-1133">Transmembrane helix</keyword>
<protein>
    <submittedName>
        <fullName evidence="2">Uncharacterized protein</fullName>
    </submittedName>
</protein>
<evidence type="ECO:0000313" key="2">
    <source>
        <dbReference type="EMBL" id="TQL46663.1"/>
    </source>
</evidence>